<feature type="non-terminal residue" evidence="2">
    <location>
        <position position="1"/>
    </location>
</feature>
<evidence type="ECO:0008006" key="4">
    <source>
        <dbReference type="Google" id="ProtNLM"/>
    </source>
</evidence>
<evidence type="ECO:0000313" key="2">
    <source>
        <dbReference type="EMBL" id="KAA6368113.1"/>
    </source>
</evidence>
<gene>
    <name evidence="2" type="ORF">EZS28_036360</name>
</gene>
<proteinExistence type="predicted"/>
<name>A0A5J4UD58_9EUKA</name>
<accession>A0A5J4UD58</accession>
<dbReference type="EMBL" id="SNRW01017672">
    <property type="protein sequence ID" value="KAA6368113.1"/>
    <property type="molecule type" value="Genomic_DNA"/>
</dbReference>
<dbReference type="Proteomes" id="UP000324800">
    <property type="component" value="Unassembled WGS sequence"/>
</dbReference>
<protein>
    <recommendedName>
        <fullName evidence="4">Tyr recombinase domain-containing protein</fullName>
    </recommendedName>
</protein>
<evidence type="ECO:0000256" key="1">
    <source>
        <dbReference type="SAM" id="MobiDB-lite"/>
    </source>
</evidence>
<sequence>VLKKVREDQIKAMRQAQLLSRLDMIYRTGKRECSIPYAWLEQRNSGTRNIVNQEEFETPSRQDMLLPDGPKSIRYYYAMEKFKKQTQIIQYIIFDLLTMKPYIIITDVLAYFTSVNTSASSAIQFLNGLSSIISPTFDIDLKNNHKLQFTRKAISAHLIMKPKYEDTWNVGILFNYWRRYGSNRNLSNIELQTKLTSLHMTICSMRPAEIEDIILRYSVIYQNTEKVDLQQPPKTKSGLHSHKLPKTRDQNVRPGATFFDRMKRIDYKYCQSIRQYKHGALHLNEDITILAKRGQNSLRLKKLLDVMGIKGKQIYSFKHSAAQLVATGLDDTLLSIYIGHPKNSKSTNECQVFAGRLKDNENATKLTDTHSQLVCYSISSTQQR</sequence>
<evidence type="ECO:0000313" key="3">
    <source>
        <dbReference type="Proteomes" id="UP000324800"/>
    </source>
</evidence>
<feature type="region of interest" description="Disordered" evidence="1">
    <location>
        <begin position="229"/>
        <end position="250"/>
    </location>
</feature>
<reference evidence="2 3" key="1">
    <citation type="submission" date="2019-03" db="EMBL/GenBank/DDBJ databases">
        <title>Single cell metagenomics reveals metabolic interactions within the superorganism composed of flagellate Streblomastix strix and complex community of Bacteroidetes bacteria on its surface.</title>
        <authorList>
            <person name="Treitli S.C."/>
            <person name="Kolisko M."/>
            <person name="Husnik F."/>
            <person name="Keeling P."/>
            <person name="Hampl V."/>
        </authorList>
    </citation>
    <scope>NUCLEOTIDE SEQUENCE [LARGE SCALE GENOMIC DNA]</scope>
    <source>
        <strain evidence="2">ST1C</strain>
    </source>
</reference>
<organism evidence="2 3">
    <name type="scientific">Streblomastix strix</name>
    <dbReference type="NCBI Taxonomy" id="222440"/>
    <lineage>
        <taxon>Eukaryota</taxon>
        <taxon>Metamonada</taxon>
        <taxon>Preaxostyla</taxon>
        <taxon>Oxymonadida</taxon>
        <taxon>Streblomastigidae</taxon>
        <taxon>Streblomastix</taxon>
    </lineage>
</organism>
<dbReference type="AlphaFoldDB" id="A0A5J4UD58"/>
<comment type="caution">
    <text evidence="2">The sequence shown here is derived from an EMBL/GenBank/DDBJ whole genome shotgun (WGS) entry which is preliminary data.</text>
</comment>